<dbReference type="InterPro" id="IPR017972">
    <property type="entry name" value="Cyt_P450_CS"/>
</dbReference>
<dbReference type="GO" id="GO:0004497">
    <property type="term" value="F:monooxygenase activity"/>
    <property type="evidence" value="ECO:0007669"/>
    <property type="project" value="UniProtKB-KW"/>
</dbReference>
<keyword evidence="9" id="KW-1185">Reference proteome</keyword>
<keyword evidence="5 7" id="KW-0503">Monooxygenase</keyword>
<dbReference type="GO" id="GO:0005506">
    <property type="term" value="F:iron ion binding"/>
    <property type="evidence" value="ECO:0007669"/>
    <property type="project" value="InterPro"/>
</dbReference>
<evidence type="ECO:0000256" key="7">
    <source>
        <dbReference type="RuleBase" id="RU000461"/>
    </source>
</evidence>
<dbReference type="InterPro" id="IPR036396">
    <property type="entry name" value="Cyt_P450_sf"/>
</dbReference>
<dbReference type="InterPro" id="IPR001128">
    <property type="entry name" value="Cyt_P450"/>
</dbReference>
<evidence type="ECO:0000256" key="4">
    <source>
        <dbReference type="ARBA" id="ARBA00023004"/>
    </source>
</evidence>
<keyword evidence="4 6" id="KW-0408">Iron</keyword>
<dbReference type="EMBL" id="PJQY01000040">
    <property type="protein sequence ID" value="PQQ20208.1"/>
    <property type="molecule type" value="Genomic_DNA"/>
</dbReference>
<comment type="similarity">
    <text evidence="7">Belongs to the cytochrome P450 family.</text>
</comment>
<evidence type="ECO:0000256" key="5">
    <source>
        <dbReference type="ARBA" id="ARBA00023033"/>
    </source>
</evidence>
<evidence type="ECO:0000256" key="2">
    <source>
        <dbReference type="ARBA" id="ARBA00022723"/>
    </source>
</evidence>
<dbReference type="Proteomes" id="UP000250321">
    <property type="component" value="Unassembled WGS sequence"/>
</dbReference>
<evidence type="ECO:0000256" key="1">
    <source>
        <dbReference type="ARBA" id="ARBA00022617"/>
    </source>
</evidence>
<protein>
    <submittedName>
        <fullName evidence="8">Cytochrome P450 81E8-like</fullName>
    </submittedName>
</protein>
<dbReference type="Pfam" id="PF00067">
    <property type="entry name" value="p450"/>
    <property type="match status" value="1"/>
</dbReference>
<feature type="binding site" description="axial binding residue" evidence="6">
    <location>
        <position position="47"/>
    </location>
    <ligand>
        <name>heme</name>
        <dbReference type="ChEBI" id="CHEBI:30413"/>
    </ligand>
    <ligandPart>
        <name>Fe</name>
        <dbReference type="ChEBI" id="CHEBI:18248"/>
    </ligandPart>
</feature>
<evidence type="ECO:0000256" key="3">
    <source>
        <dbReference type="ARBA" id="ARBA00023002"/>
    </source>
</evidence>
<keyword evidence="3 7" id="KW-0560">Oxidoreductase</keyword>
<keyword evidence="1 6" id="KW-0349">Heme</keyword>
<dbReference type="InterPro" id="IPR050651">
    <property type="entry name" value="Plant_Cytochrome_P450_Monoox"/>
</dbReference>
<name>A0A314ZSF8_PRUYE</name>
<evidence type="ECO:0000313" key="9">
    <source>
        <dbReference type="Proteomes" id="UP000250321"/>
    </source>
</evidence>
<evidence type="ECO:0000313" key="8">
    <source>
        <dbReference type="EMBL" id="PQQ20208.1"/>
    </source>
</evidence>
<dbReference type="AlphaFoldDB" id="A0A314ZSF8"/>
<comment type="caution">
    <text evidence="8">The sequence shown here is derived from an EMBL/GenBank/DDBJ whole genome shotgun (WGS) entry which is preliminary data.</text>
</comment>
<sequence length="109" mass="12329">MVLVNAWAIHRDPQLWDDPEMFKPERFKSGEDLSHKLMPFGMGRRACPGAGLAQRVVGLTLGTLIQCFEWKRVGEEEIDMTEGKGLTMPKFVPLEAMCKTRSIVNKLLP</sequence>
<dbReference type="Gene3D" id="1.10.630.10">
    <property type="entry name" value="Cytochrome P450"/>
    <property type="match status" value="1"/>
</dbReference>
<gene>
    <name evidence="8" type="ORF">Pyn_05349</name>
</gene>
<reference evidence="8 9" key="1">
    <citation type="submission" date="2018-02" db="EMBL/GenBank/DDBJ databases">
        <title>Draft genome of wild Prunus yedoensis var. nudiflora.</title>
        <authorList>
            <person name="Baek S."/>
            <person name="Kim J.-H."/>
            <person name="Choi K."/>
            <person name="Kim G.-B."/>
            <person name="Cho A."/>
            <person name="Jang H."/>
            <person name="Shin C.-H."/>
            <person name="Yu H.-J."/>
            <person name="Mun J.-H."/>
        </authorList>
    </citation>
    <scope>NUCLEOTIDE SEQUENCE [LARGE SCALE GENOMIC DNA]</scope>
    <source>
        <strain evidence="9">cv. Jeju island</strain>
        <tissue evidence="8">Leaf</tissue>
    </source>
</reference>
<dbReference type="InterPro" id="IPR002401">
    <property type="entry name" value="Cyt_P450_E_grp-I"/>
</dbReference>
<keyword evidence="2 6" id="KW-0479">Metal-binding</keyword>
<dbReference type="PROSITE" id="PS00086">
    <property type="entry name" value="CYTOCHROME_P450"/>
    <property type="match status" value="1"/>
</dbReference>
<dbReference type="PANTHER" id="PTHR47947:SF24">
    <property type="entry name" value="ISOFLAVONE 2'-HYDROXYLASE-LIKE"/>
    <property type="match status" value="1"/>
</dbReference>
<comment type="cofactor">
    <cofactor evidence="6">
        <name>heme</name>
        <dbReference type="ChEBI" id="CHEBI:30413"/>
    </cofactor>
</comment>
<dbReference type="SUPFAM" id="SSF48264">
    <property type="entry name" value="Cytochrome P450"/>
    <property type="match status" value="1"/>
</dbReference>
<proteinExistence type="inferred from homology"/>
<organism evidence="8 9">
    <name type="scientific">Prunus yedoensis var. nudiflora</name>
    <dbReference type="NCBI Taxonomy" id="2094558"/>
    <lineage>
        <taxon>Eukaryota</taxon>
        <taxon>Viridiplantae</taxon>
        <taxon>Streptophyta</taxon>
        <taxon>Embryophyta</taxon>
        <taxon>Tracheophyta</taxon>
        <taxon>Spermatophyta</taxon>
        <taxon>Magnoliopsida</taxon>
        <taxon>eudicotyledons</taxon>
        <taxon>Gunneridae</taxon>
        <taxon>Pentapetalae</taxon>
        <taxon>rosids</taxon>
        <taxon>fabids</taxon>
        <taxon>Rosales</taxon>
        <taxon>Rosaceae</taxon>
        <taxon>Amygdaloideae</taxon>
        <taxon>Amygdaleae</taxon>
        <taxon>Prunus</taxon>
    </lineage>
</organism>
<dbReference type="GO" id="GO:0020037">
    <property type="term" value="F:heme binding"/>
    <property type="evidence" value="ECO:0007669"/>
    <property type="project" value="InterPro"/>
</dbReference>
<dbReference type="PRINTS" id="PR00463">
    <property type="entry name" value="EP450I"/>
</dbReference>
<dbReference type="STRING" id="2094558.A0A314ZSF8"/>
<accession>A0A314ZSF8</accession>
<evidence type="ECO:0000256" key="6">
    <source>
        <dbReference type="PIRSR" id="PIRSR602401-1"/>
    </source>
</evidence>
<dbReference type="GO" id="GO:0016705">
    <property type="term" value="F:oxidoreductase activity, acting on paired donors, with incorporation or reduction of molecular oxygen"/>
    <property type="evidence" value="ECO:0007669"/>
    <property type="project" value="InterPro"/>
</dbReference>
<dbReference type="PANTHER" id="PTHR47947">
    <property type="entry name" value="CYTOCHROME P450 82C3-RELATED"/>
    <property type="match status" value="1"/>
</dbReference>
<dbReference type="OrthoDB" id="2789670at2759"/>